<dbReference type="NCBIfam" id="NF007799">
    <property type="entry name" value="PRK10504.1"/>
    <property type="match status" value="1"/>
</dbReference>
<feature type="transmembrane region" description="Helical" evidence="7">
    <location>
        <begin position="237"/>
        <end position="255"/>
    </location>
</feature>
<dbReference type="Pfam" id="PF07690">
    <property type="entry name" value="MFS_1"/>
    <property type="match status" value="1"/>
</dbReference>
<dbReference type="GO" id="GO:0022857">
    <property type="term" value="F:transmembrane transporter activity"/>
    <property type="evidence" value="ECO:0007669"/>
    <property type="project" value="InterPro"/>
</dbReference>
<evidence type="ECO:0000256" key="6">
    <source>
        <dbReference type="ARBA" id="ARBA00023136"/>
    </source>
</evidence>
<evidence type="ECO:0000313" key="9">
    <source>
        <dbReference type="EMBL" id="SNQ28259.1"/>
    </source>
</evidence>
<evidence type="ECO:0000256" key="2">
    <source>
        <dbReference type="ARBA" id="ARBA00022448"/>
    </source>
</evidence>
<dbReference type="NCBIfam" id="TIGR00711">
    <property type="entry name" value="efflux_EmrB"/>
    <property type="match status" value="1"/>
</dbReference>
<feature type="transmembrane region" description="Helical" evidence="7">
    <location>
        <begin position="405"/>
        <end position="429"/>
    </location>
</feature>
<evidence type="ECO:0000256" key="7">
    <source>
        <dbReference type="SAM" id="Phobius"/>
    </source>
</evidence>
<dbReference type="PANTHER" id="PTHR42718">
    <property type="entry name" value="MAJOR FACILITATOR SUPERFAMILY MULTIDRUG TRANSPORTER MFSC"/>
    <property type="match status" value="1"/>
</dbReference>
<dbReference type="PRINTS" id="PR01036">
    <property type="entry name" value="TCRTETB"/>
</dbReference>
<evidence type="ECO:0000256" key="3">
    <source>
        <dbReference type="ARBA" id="ARBA00022475"/>
    </source>
</evidence>
<keyword evidence="5 7" id="KW-1133">Transmembrane helix</keyword>
<keyword evidence="6 7" id="KW-0472">Membrane</keyword>
<feature type="transmembrane region" description="Helical" evidence="7">
    <location>
        <begin position="302"/>
        <end position="325"/>
    </location>
</feature>
<dbReference type="InterPro" id="IPR004638">
    <property type="entry name" value="EmrB-like"/>
</dbReference>
<dbReference type="InterPro" id="IPR020846">
    <property type="entry name" value="MFS_dom"/>
</dbReference>
<keyword evidence="4 7" id="KW-0812">Transmembrane</keyword>
<comment type="subcellular location">
    <subcellularLocation>
        <location evidence="1">Cell membrane</location>
        <topology evidence="1">Multi-pass membrane protein</topology>
    </subcellularLocation>
</comment>
<feature type="transmembrane region" description="Helical" evidence="7">
    <location>
        <begin position="207"/>
        <end position="225"/>
    </location>
</feature>
<feature type="transmembrane region" description="Helical" evidence="7">
    <location>
        <begin position="21"/>
        <end position="44"/>
    </location>
</feature>
<feature type="transmembrane region" description="Helical" evidence="7">
    <location>
        <begin position="56"/>
        <end position="76"/>
    </location>
</feature>
<sequence>MKNTQTTAKDKPEPIDVQYRPILWLVAMGFFMQQLDSTIINTALPNIAKSLNENPLNMQSVIVAYVLAMAVTIPLSGWVTDRYGIRKTYFAAIILFSVASVACAISQTLNQLVIARVFQGIGGALLQPVGRLTLLKVMPKKQLLAALSFVSIPGLVGPLIGPSLGGALVELVSWHWIFFINVPIGIVGAFFTLRILPDLKMMNLEPFDYVGFLFIAVSMVSLSFVLESMVDPSHSQAHTLILLIVGLSAGASYWLHAIRHHSPLFHTSIFKVDTFSIGILGNLFARLGNGAIPFMLPLMLQVVLGFNPTIAGLMMIPLAIGSMIIKQYITKIIYRFGYRNVLTTNTILVGLGIASLAAISPSTPLWWQVIHFFLIGIVNSIQFTAMNTVTIKDLTTDDASSGNSLLSVVQQLSMSMGVAIAGAVLNNFIHIYGKTQMLLSFQYTFICLGSITVCASWIFWQLRKQNAPRKSTR</sequence>
<evidence type="ECO:0000259" key="8">
    <source>
        <dbReference type="PROSITE" id="PS50850"/>
    </source>
</evidence>
<dbReference type="OrthoDB" id="9812221at2"/>
<keyword evidence="2" id="KW-0813">Transport</keyword>
<reference evidence="10" key="1">
    <citation type="submission" date="2017-06" db="EMBL/GenBank/DDBJ databases">
        <authorList>
            <person name="Varghese N."/>
            <person name="Submissions S."/>
        </authorList>
    </citation>
    <scope>NUCLEOTIDE SEQUENCE [LARGE SCALE GENOMIC DNA]</scope>
    <source>
        <strain evidence="10">ANC 5114</strain>
    </source>
</reference>
<dbReference type="AlphaFoldDB" id="A0A217ECK7"/>
<gene>
    <name evidence="9" type="ORF">SAMN05444584_0173</name>
</gene>
<dbReference type="PANTHER" id="PTHR42718:SF46">
    <property type="entry name" value="BLR6921 PROTEIN"/>
    <property type="match status" value="1"/>
</dbReference>
<feature type="transmembrane region" description="Helical" evidence="7">
    <location>
        <begin position="441"/>
        <end position="460"/>
    </location>
</feature>
<feature type="transmembrane region" description="Helical" evidence="7">
    <location>
        <begin position="88"/>
        <end position="107"/>
    </location>
</feature>
<accession>A0A217ECK7</accession>
<dbReference type="Proteomes" id="UP000243463">
    <property type="component" value="Unassembled WGS sequence"/>
</dbReference>
<dbReference type="EMBL" id="FZLN01000001">
    <property type="protein sequence ID" value="SNQ28259.1"/>
    <property type="molecule type" value="Genomic_DNA"/>
</dbReference>
<keyword evidence="10" id="KW-1185">Reference proteome</keyword>
<dbReference type="CDD" id="cd17503">
    <property type="entry name" value="MFS_LmrB_MDR_like"/>
    <property type="match status" value="1"/>
</dbReference>
<dbReference type="GO" id="GO:0005886">
    <property type="term" value="C:plasma membrane"/>
    <property type="evidence" value="ECO:0007669"/>
    <property type="project" value="UniProtKB-SubCell"/>
</dbReference>
<feature type="transmembrane region" description="Helical" evidence="7">
    <location>
        <begin position="173"/>
        <end position="195"/>
    </location>
</feature>
<feature type="transmembrane region" description="Helical" evidence="7">
    <location>
        <begin position="365"/>
        <end position="385"/>
    </location>
</feature>
<dbReference type="Gene3D" id="1.20.1250.20">
    <property type="entry name" value="MFS general substrate transporter like domains"/>
    <property type="match status" value="1"/>
</dbReference>
<feature type="transmembrane region" description="Helical" evidence="7">
    <location>
        <begin position="113"/>
        <end position="130"/>
    </location>
</feature>
<proteinExistence type="predicted"/>
<evidence type="ECO:0000256" key="5">
    <source>
        <dbReference type="ARBA" id="ARBA00022989"/>
    </source>
</evidence>
<evidence type="ECO:0000256" key="1">
    <source>
        <dbReference type="ARBA" id="ARBA00004651"/>
    </source>
</evidence>
<keyword evidence="3" id="KW-1003">Cell membrane</keyword>
<feature type="transmembrane region" description="Helical" evidence="7">
    <location>
        <begin position="275"/>
        <end position="296"/>
    </location>
</feature>
<organism evidence="9 10">
    <name type="scientific">Acinetobacter apis</name>
    <dbReference type="NCBI Taxonomy" id="1229165"/>
    <lineage>
        <taxon>Bacteria</taxon>
        <taxon>Pseudomonadati</taxon>
        <taxon>Pseudomonadota</taxon>
        <taxon>Gammaproteobacteria</taxon>
        <taxon>Moraxellales</taxon>
        <taxon>Moraxellaceae</taxon>
        <taxon>Acinetobacter</taxon>
    </lineage>
</organism>
<dbReference type="Gene3D" id="1.20.1720.10">
    <property type="entry name" value="Multidrug resistance protein D"/>
    <property type="match status" value="1"/>
</dbReference>
<protein>
    <submittedName>
        <fullName evidence="9">Drug resistance transporter, EmrB/QacA subfamily</fullName>
    </submittedName>
</protein>
<dbReference type="SUPFAM" id="SSF103473">
    <property type="entry name" value="MFS general substrate transporter"/>
    <property type="match status" value="1"/>
</dbReference>
<feature type="domain" description="Major facilitator superfamily (MFS) profile" evidence="8">
    <location>
        <begin position="22"/>
        <end position="467"/>
    </location>
</feature>
<name>A0A217ECK7_9GAMM</name>
<feature type="transmembrane region" description="Helical" evidence="7">
    <location>
        <begin position="337"/>
        <end position="359"/>
    </location>
</feature>
<dbReference type="PROSITE" id="PS50850">
    <property type="entry name" value="MFS"/>
    <property type="match status" value="1"/>
</dbReference>
<evidence type="ECO:0000256" key="4">
    <source>
        <dbReference type="ARBA" id="ARBA00022692"/>
    </source>
</evidence>
<dbReference type="InterPro" id="IPR036259">
    <property type="entry name" value="MFS_trans_sf"/>
</dbReference>
<dbReference type="InterPro" id="IPR011701">
    <property type="entry name" value="MFS"/>
</dbReference>
<evidence type="ECO:0000313" key="10">
    <source>
        <dbReference type="Proteomes" id="UP000243463"/>
    </source>
</evidence>
<dbReference type="RefSeq" id="WP_088822264.1">
    <property type="nucleotide sequence ID" value="NZ_FZLN01000001.1"/>
</dbReference>
<feature type="transmembrane region" description="Helical" evidence="7">
    <location>
        <begin position="142"/>
        <end position="161"/>
    </location>
</feature>